<dbReference type="GO" id="GO:0003677">
    <property type="term" value="F:DNA binding"/>
    <property type="evidence" value="ECO:0007669"/>
    <property type="project" value="UniProtKB-KW"/>
</dbReference>
<evidence type="ECO:0000256" key="2">
    <source>
        <dbReference type="ARBA" id="ARBA00023172"/>
    </source>
</evidence>
<evidence type="ECO:0000313" key="7">
    <source>
        <dbReference type="Proteomes" id="UP000032303"/>
    </source>
</evidence>
<protein>
    <recommendedName>
        <fullName evidence="8">Recombinase family protein</fullName>
    </recommendedName>
</protein>
<accession>A0A0C5X2Q9</accession>
<dbReference type="InterPro" id="IPR006119">
    <property type="entry name" value="Resolv_N"/>
</dbReference>
<evidence type="ECO:0000256" key="3">
    <source>
        <dbReference type="SAM" id="Coils"/>
    </source>
</evidence>
<dbReference type="InterPro" id="IPR011109">
    <property type="entry name" value="DNA_bind_recombinase_dom"/>
</dbReference>
<name>A0A0C5X2Q9_9GAMM</name>
<keyword evidence="2" id="KW-0233">DNA recombination</keyword>
<feature type="domain" description="Resolvase/invertase-type recombinase catalytic" evidence="4">
    <location>
        <begin position="11"/>
        <end position="169"/>
    </location>
</feature>
<dbReference type="Gene3D" id="3.90.1750.20">
    <property type="entry name" value="Putative Large Serine Recombinase, Chain B, Domain 2"/>
    <property type="match status" value="1"/>
</dbReference>
<dbReference type="STRING" id="658445.H744_2c2984"/>
<proteinExistence type="predicted"/>
<dbReference type="Pfam" id="PF13408">
    <property type="entry name" value="Zn_ribbon_recom"/>
    <property type="match status" value="1"/>
</dbReference>
<dbReference type="OrthoDB" id="9791494at2"/>
<keyword evidence="1" id="KW-0238">DNA-binding</keyword>
<dbReference type="SUPFAM" id="SSF53041">
    <property type="entry name" value="Resolvase-like"/>
    <property type="match status" value="1"/>
</dbReference>
<evidence type="ECO:0000313" key="6">
    <source>
        <dbReference type="EMBL" id="AJR09635.1"/>
    </source>
</evidence>
<dbReference type="AlphaFoldDB" id="A0A0C5X2Q9"/>
<organism evidence="6 7">
    <name type="scientific">Photobacterium gaetbulicola Gung47</name>
    <dbReference type="NCBI Taxonomy" id="658445"/>
    <lineage>
        <taxon>Bacteria</taxon>
        <taxon>Pseudomonadati</taxon>
        <taxon>Pseudomonadota</taxon>
        <taxon>Gammaproteobacteria</taxon>
        <taxon>Vibrionales</taxon>
        <taxon>Vibrionaceae</taxon>
        <taxon>Photobacterium</taxon>
    </lineage>
</organism>
<dbReference type="KEGG" id="pgb:H744_2c2984"/>
<gene>
    <name evidence="6" type="ORF">H744_2c2984</name>
</gene>
<dbReference type="PANTHER" id="PTHR30461">
    <property type="entry name" value="DNA-INVERTASE FROM LAMBDOID PROPHAGE"/>
    <property type="match status" value="1"/>
</dbReference>
<dbReference type="SMART" id="SM00857">
    <property type="entry name" value="Resolvase"/>
    <property type="match status" value="1"/>
</dbReference>
<keyword evidence="7" id="KW-1185">Reference proteome</keyword>
<feature type="coiled-coil region" evidence="3">
    <location>
        <begin position="392"/>
        <end position="453"/>
    </location>
</feature>
<dbReference type="HOGENOM" id="CLU_030020_3_0_6"/>
<dbReference type="Pfam" id="PF07508">
    <property type="entry name" value="Recombinase"/>
    <property type="match status" value="1"/>
</dbReference>
<keyword evidence="3" id="KW-0175">Coiled coil</keyword>
<feature type="domain" description="Recombinase" evidence="5">
    <location>
        <begin position="181"/>
        <end position="301"/>
    </location>
</feature>
<dbReference type="InterPro" id="IPR038109">
    <property type="entry name" value="DNA_bind_recomb_sf"/>
</dbReference>
<reference evidence="6 7" key="1">
    <citation type="submission" date="2013-05" db="EMBL/GenBank/DDBJ databases">
        <title>Complete genome sequence of the lipase-producing bacterium Photobacterium gaetbulicola Gung47.</title>
        <authorList>
            <person name="Kim Y.-O."/>
        </authorList>
    </citation>
    <scope>NUCLEOTIDE SEQUENCE [LARGE SCALE GENOMIC DNA]</scope>
    <source>
        <strain evidence="6 7">Gung47</strain>
    </source>
</reference>
<dbReference type="InterPro" id="IPR025827">
    <property type="entry name" value="Zn_ribbon_recom_dom"/>
</dbReference>
<dbReference type="Pfam" id="PF00239">
    <property type="entry name" value="Resolvase"/>
    <property type="match status" value="1"/>
</dbReference>
<evidence type="ECO:0000259" key="4">
    <source>
        <dbReference type="PROSITE" id="PS51736"/>
    </source>
</evidence>
<dbReference type="Gene3D" id="3.40.50.1390">
    <property type="entry name" value="Resolvase, N-terminal catalytic domain"/>
    <property type="match status" value="1"/>
</dbReference>
<dbReference type="Proteomes" id="UP000032303">
    <property type="component" value="Chromosome 2"/>
</dbReference>
<dbReference type="PROSITE" id="PS51737">
    <property type="entry name" value="RECOMBINASE_DNA_BIND"/>
    <property type="match status" value="1"/>
</dbReference>
<dbReference type="PROSITE" id="PS51736">
    <property type="entry name" value="RECOMBINASES_3"/>
    <property type="match status" value="1"/>
</dbReference>
<dbReference type="PANTHER" id="PTHR30461:SF2">
    <property type="entry name" value="SERINE RECOMBINASE PINE-RELATED"/>
    <property type="match status" value="1"/>
</dbReference>
<evidence type="ECO:0008006" key="8">
    <source>
        <dbReference type="Google" id="ProtNLM"/>
    </source>
</evidence>
<dbReference type="GO" id="GO:0000150">
    <property type="term" value="F:DNA strand exchange activity"/>
    <property type="evidence" value="ECO:0007669"/>
    <property type="project" value="InterPro"/>
</dbReference>
<dbReference type="EMBL" id="CP005974">
    <property type="protein sequence ID" value="AJR09635.1"/>
    <property type="molecule type" value="Genomic_DNA"/>
</dbReference>
<evidence type="ECO:0000259" key="5">
    <source>
        <dbReference type="PROSITE" id="PS51737"/>
    </source>
</evidence>
<dbReference type="InterPro" id="IPR036162">
    <property type="entry name" value="Resolvase-like_N_sf"/>
</dbReference>
<dbReference type="CDD" id="cd00338">
    <property type="entry name" value="Ser_Recombinase"/>
    <property type="match status" value="1"/>
</dbReference>
<sequence>MNEQLPVSRPKAYSYLRFSTLRQKDGDSTRRQLELAREYAYRHDLSLQDTTIEDLGVSAFRGRNNREGALGEFLEAVREGHIERDSWLLVESVDRLSRQAVEDAYQLISGILALGITVVTLQDEQVYKQGKLDLGKLMILLVKAQTAFEESEKKSIRTAAAWKAARDDLANGKKIKNARIPSWVLWNDDKTDFLINEPVAKTVRYIFELSINGFASGIIAKRLNAEGYSMLTGKLPKWSAANVLAVQQDRGYIGEFTPMKKNPETGKREPIADPAANYYPVLINPEHFYEVQRQLKGRQRSSGSYRKGKMTNLFTGLIKCGCCGSAMAVHQKNKKADVKKYGQYYYLSCSRKTEKSCTSKPLNYRRLERLLVSSFTFLPSILDGNQNNNTQLSDARLEVIRLEQSQKEVQNKSDRLMAVLMERDSNELLLKQLDKLTEEQRTIDNDLKQAIANVEQLTGTLAYTDSKYNDIFTELNSFEAIGYVDWRTRFNTQLRRILLKIVVTTNDSYCDDGVTITCFDNQHYPIASLYGRRSLKKLFGISNNYDIFFAASDNDTAPLDLIGTNARRDNFAIAKSEDEIDQELFDSILEFTKGTSGFDLP</sequence>
<dbReference type="PATRIC" id="fig|658445.3.peg.5041"/>
<evidence type="ECO:0000256" key="1">
    <source>
        <dbReference type="ARBA" id="ARBA00023125"/>
    </source>
</evidence>
<dbReference type="InterPro" id="IPR050639">
    <property type="entry name" value="SSR_resolvase"/>
</dbReference>